<accession>A0AAN6QET0</accession>
<dbReference type="AlphaFoldDB" id="A0AAN6QET0"/>
<evidence type="ECO:0000313" key="2">
    <source>
        <dbReference type="EMBL" id="KAK4105892.1"/>
    </source>
</evidence>
<feature type="compositionally biased region" description="Acidic residues" evidence="1">
    <location>
        <begin position="705"/>
        <end position="715"/>
    </location>
</feature>
<organism evidence="2 3">
    <name type="scientific">Parathielavia hyrcaniae</name>
    <dbReference type="NCBI Taxonomy" id="113614"/>
    <lineage>
        <taxon>Eukaryota</taxon>
        <taxon>Fungi</taxon>
        <taxon>Dikarya</taxon>
        <taxon>Ascomycota</taxon>
        <taxon>Pezizomycotina</taxon>
        <taxon>Sordariomycetes</taxon>
        <taxon>Sordariomycetidae</taxon>
        <taxon>Sordariales</taxon>
        <taxon>Chaetomiaceae</taxon>
        <taxon>Parathielavia</taxon>
    </lineage>
</organism>
<dbReference type="InterPro" id="IPR027796">
    <property type="entry name" value="OTT_1508_deam-like"/>
</dbReference>
<feature type="compositionally biased region" description="Basic and acidic residues" evidence="1">
    <location>
        <begin position="671"/>
        <end position="682"/>
    </location>
</feature>
<evidence type="ECO:0000313" key="3">
    <source>
        <dbReference type="Proteomes" id="UP001305647"/>
    </source>
</evidence>
<reference evidence="2" key="2">
    <citation type="submission" date="2023-05" db="EMBL/GenBank/DDBJ databases">
        <authorList>
            <consortium name="Lawrence Berkeley National Laboratory"/>
            <person name="Steindorff A."/>
            <person name="Hensen N."/>
            <person name="Bonometti L."/>
            <person name="Westerberg I."/>
            <person name="Brannstrom I.O."/>
            <person name="Guillou S."/>
            <person name="Cros-Aarteil S."/>
            <person name="Calhoun S."/>
            <person name="Haridas S."/>
            <person name="Kuo A."/>
            <person name="Mondo S."/>
            <person name="Pangilinan J."/>
            <person name="Riley R."/>
            <person name="Labutti K."/>
            <person name="Andreopoulos B."/>
            <person name="Lipzen A."/>
            <person name="Chen C."/>
            <person name="Yanf M."/>
            <person name="Daum C."/>
            <person name="Ng V."/>
            <person name="Clum A."/>
            <person name="Ohm R."/>
            <person name="Martin F."/>
            <person name="Silar P."/>
            <person name="Natvig D."/>
            <person name="Lalanne C."/>
            <person name="Gautier V."/>
            <person name="Ament-Velasquez S.L."/>
            <person name="Kruys A."/>
            <person name="Hutchinson M.I."/>
            <person name="Powell A.J."/>
            <person name="Barry K."/>
            <person name="Miller A.N."/>
            <person name="Grigoriev I.V."/>
            <person name="Debuchy R."/>
            <person name="Gladieux P."/>
            <person name="Thoren M.H."/>
            <person name="Johannesson H."/>
        </authorList>
    </citation>
    <scope>NUCLEOTIDE SEQUENCE</scope>
    <source>
        <strain evidence="2">CBS 757.83</strain>
    </source>
</reference>
<dbReference type="Pfam" id="PF14441">
    <property type="entry name" value="OTT_1508_deam"/>
    <property type="match status" value="1"/>
</dbReference>
<name>A0AAN6QET0_9PEZI</name>
<gene>
    <name evidence="2" type="ORF">N658DRAFT_136998</name>
</gene>
<protein>
    <submittedName>
        <fullName evidence="2">Uncharacterized protein</fullName>
    </submittedName>
</protein>
<dbReference type="Proteomes" id="UP001305647">
    <property type="component" value="Unassembled WGS sequence"/>
</dbReference>
<keyword evidence="3" id="KW-1185">Reference proteome</keyword>
<proteinExistence type="predicted"/>
<feature type="compositionally biased region" description="Polar residues" evidence="1">
    <location>
        <begin position="530"/>
        <end position="542"/>
    </location>
</feature>
<comment type="caution">
    <text evidence="2">The sequence shown here is derived from an EMBL/GenBank/DDBJ whole genome shotgun (WGS) entry which is preliminary data.</text>
</comment>
<feature type="region of interest" description="Disordered" evidence="1">
    <location>
        <begin position="575"/>
        <end position="597"/>
    </location>
</feature>
<reference evidence="2" key="1">
    <citation type="journal article" date="2023" name="Mol. Phylogenet. Evol.">
        <title>Genome-scale phylogeny and comparative genomics of the fungal order Sordariales.</title>
        <authorList>
            <person name="Hensen N."/>
            <person name="Bonometti L."/>
            <person name="Westerberg I."/>
            <person name="Brannstrom I.O."/>
            <person name="Guillou S."/>
            <person name="Cros-Aarteil S."/>
            <person name="Calhoun S."/>
            <person name="Haridas S."/>
            <person name="Kuo A."/>
            <person name="Mondo S."/>
            <person name="Pangilinan J."/>
            <person name="Riley R."/>
            <person name="LaButti K."/>
            <person name="Andreopoulos B."/>
            <person name="Lipzen A."/>
            <person name="Chen C."/>
            <person name="Yan M."/>
            <person name="Daum C."/>
            <person name="Ng V."/>
            <person name="Clum A."/>
            <person name="Steindorff A."/>
            <person name="Ohm R.A."/>
            <person name="Martin F."/>
            <person name="Silar P."/>
            <person name="Natvig D.O."/>
            <person name="Lalanne C."/>
            <person name="Gautier V."/>
            <person name="Ament-Velasquez S.L."/>
            <person name="Kruys A."/>
            <person name="Hutchinson M.I."/>
            <person name="Powell A.J."/>
            <person name="Barry K."/>
            <person name="Miller A.N."/>
            <person name="Grigoriev I.V."/>
            <person name="Debuchy R."/>
            <person name="Gladieux P."/>
            <person name="Hiltunen Thoren M."/>
            <person name="Johannesson H."/>
        </authorList>
    </citation>
    <scope>NUCLEOTIDE SEQUENCE</scope>
    <source>
        <strain evidence="2">CBS 757.83</strain>
    </source>
</reference>
<dbReference type="EMBL" id="MU863625">
    <property type="protein sequence ID" value="KAK4105892.1"/>
    <property type="molecule type" value="Genomic_DNA"/>
</dbReference>
<sequence length="871" mass="95564">MVSKKQRRQILSLAENTALLSLLRRAPTAAYVNEPSPSLLDDSGRILSSKTEVGAANAFAYLCGVSDDPNHVIALCVEELTDKRGIRVVVAINRERPASGDDILERIKHGLEQLLGHLSRVNKEDQPRLEDKVLDAVVDMCKQRIYSRIQSQRRDASYSKTGRAFLGSVLHQTLEAVRKHHGRRRSGSEVEDFIRSVASLWECLDALEKCQEKDVLARIKNVLSAAHRANRTTDFDQIFQGLSPSDLNPSTQNGFRLRLGKIAQYRECALYLLRTAKLGIFKGAEVKVLSLDLHLFTRELSAPPECSLAGCLARCEAGFSNAFGTKKITSRLMGLGKTNEDFLSTVRKSLGESRVHAEVQIVCYYELHPPASKPRIICSSKDACYLCNLFITLHGTFYVHKTHGNLYPGWRLLPIPALDRIQVRLNKALETRTREVVGELMTSNSPRLMLSLNENESTVFSFSTPLPKRATSVVRAEASGSRAMEALEAAQRGSFPAADVLSPKSCLETHPPVSMTGTRYQASVAPIGTPGSSPVSQKSKPATPSLPGRQSADHDCPHQAIREAHGELATGLVDSNAVPDQSTSTFPPEHAIPINTNGIPEQDVLLETALEPEKRPGRSKPGLDLEPGQASQSKLTPSPDHGLDPKMKTSRSLEPVPELDEPTQVPESESDPARARPRRQADDGLQVLPGSSPSFKPEPVAEVEQLPEPEPESELTPDQVHGPASGHEQDTKPWSTHSPTTPDPAPDPTPMPPETRTPDQLHLNRDQVLHLRLDGTARRIPAVTAGRITIHPEVIRSLRKGSRCPVVVEARIHWLPRKRAAAFYIARPRGFVELDMYADGVDIDGGSAECVYVAYSGEVVVIDFVRGLAKP</sequence>
<evidence type="ECO:0000256" key="1">
    <source>
        <dbReference type="SAM" id="MobiDB-lite"/>
    </source>
</evidence>
<feature type="region of interest" description="Disordered" evidence="1">
    <location>
        <begin position="612"/>
        <end position="763"/>
    </location>
</feature>
<feature type="region of interest" description="Disordered" evidence="1">
    <location>
        <begin position="523"/>
        <end position="554"/>
    </location>
</feature>
<feature type="compositionally biased region" description="Pro residues" evidence="1">
    <location>
        <begin position="741"/>
        <end position="755"/>
    </location>
</feature>